<accession>A0ACC0KHC5</accession>
<protein>
    <submittedName>
        <fullName evidence="1">Uncharacterized protein</fullName>
    </submittedName>
</protein>
<comment type="caution">
    <text evidence="1">The sequence shown here is derived from an EMBL/GenBank/DDBJ whole genome shotgun (WGS) entry which is preliminary data.</text>
</comment>
<reference evidence="1 2" key="1">
    <citation type="journal article" date="2022" name="Genome Biol. Evol.">
        <title>The Spruce Budworm Genome: Reconstructing the Evolutionary History of Antifreeze Proteins.</title>
        <authorList>
            <person name="Beliveau C."/>
            <person name="Gagne P."/>
            <person name="Picq S."/>
            <person name="Vernygora O."/>
            <person name="Keeling C.I."/>
            <person name="Pinkney K."/>
            <person name="Doucet D."/>
            <person name="Wen F."/>
            <person name="Johnston J.S."/>
            <person name="Maaroufi H."/>
            <person name="Boyle B."/>
            <person name="Laroche J."/>
            <person name="Dewar K."/>
            <person name="Juretic N."/>
            <person name="Blackburn G."/>
            <person name="Nisole A."/>
            <person name="Brunet B."/>
            <person name="Brandao M."/>
            <person name="Lumley L."/>
            <person name="Duan J."/>
            <person name="Quan G."/>
            <person name="Lucarotti C.J."/>
            <person name="Roe A.D."/>
            <person name="Sperling F.A.H."/>
            <person name="Levesque R.C."/>
            <person name="Cusson M."/>
        </authorList>
    </citation>
    <scope>NUCLEOTIDE SEQUENCE [LARGE SCALE GENOMIC DNA]</scope>
    <source>
        <strain evidence="1">Glfc:IPQL:Cfum</strain>
    </source>
</reference>
<evidence type="ECO:0000313" key="1">
    <source>
        <dbReference type="EMBL" id="KAI8435941.1"/>
    </source>
</evidence>
<evidence type="ECO:0000313" key="2">
    <source>
        <dbReference type="Proteomes" id="UP001064048"/>
    </source>
</evidence>
<name>A0ACC0KHC5_CHOFU</name>
<keyword evidence="2" id="KW-1185">Reference proteome</keyword>
<dbReference type="Proteomes" id="UP001064048">
    <property type="component" value="Chromosome 6"/>
</dbReference>
<sequence>MNVYHMSRWCNQEERPTLVLPWLLLAAIRKLLCELLSLALGLATCLLVGPARPPCIKFVVIKIISIMPAFYMWMLVLSYYHALKVAAAFKTFRAAVPSNDLDYGLELAIRRRRTKSLFGEALVRSHLMSNLYSDKQINIAGNIAISKENNNFSPNDLGSTDTKKSVKLDIENKENTFYENQTAVDLNETTEKNGPNQIFEAASMLSVSESQVKNLNCPSLTDEATDTPPIKSIVIESPKRSIGGSKHNKPKAPGIGNVDMEISAPCISGVYNNISNQRILKNMFCWDWVACYYCICFKINSINSWWAELAWRLERFDLSGVKDPHHTAVIYVHPENGEIVYGPESDIGFFLSRKNAQFPREQRAITEYHAGGAAGKG</sequence>
<gene>
    <name evidence="1" type="ORF">MSG28_004109</name>
</gene>
<proteinExistence type="predicted"/>
<organism evidence="1 2">
    <name type="scientific">Choristoneura fumiferana</name>
    <name type="common">Spruce budworm moth</name>
    <name type="synonym">Archips fumiferana</name>
    <dbReference type="NCBI Taxonomy" id="7141"/>
    <lineage>
        <taxon>Eukaryota</taxon>
        <taxon>Metazoa</taxon>
        <taxon>Ecdysozoa</taxon>
        <taxon>Arthropoda</taxon>
        <taxon>Hexapoda</taxon>
        <taxon>Insecta</taxon>
        <taxon>Pterygota</taxon>
        <taxon>Neoptera</taxon>
        <taxon>Endopterygota</taxon>
        <taxon>Lepidoptera</taxon>
        <taxon>Glossata</taxon>
        <taxon>Ditrysia</taxon>
        <taxon>Tortricoidea</taxon>
        <taxon>Tortricidae</taxon>
        <taxon>Tortricinae</taxon>
        <taxon>Choristoneura</taxon>
    </lineage>
</organism>
<dbReference type="EMBL" id="CM046106">
    <property type="protein sequence ID" value="KAI8435941.1"/>
    <property type="molecule type" value="Genomic_DNA"/>
</dbReference>